<evidence type="ECO:0000256" key="7">
    <source>
        <dbReference type="RuleBase" id="RU003879"/>
    </source>
</evidence>
<evidence type="ECO:0000256" key="3">
    <source>
        <dbReference type="ARBA" id="ARBA00022475"/>
    </source>
</evidence>
<dbReference type="GO" id="GO:0005886">
    <property type="term" value="C:plasma membrane"/>
    <property type="evidence" value="ECO:0007669"/>
    <property type="project" value="UniProtKB-SubCell"/>
</dbReference>
<comment type="subcellular location">
    <subcellularLocation>
        <location evidence="1">Cell membrane</location>
        <topology evidence="1">Single-pass membrane protein</topology>
    </subcellularLocation>
    <subcellularLocation>
        <location evidence="7">Cell membrane</location>
        <topology evidence="7">Single-pass type II membrane protein</topology>
    </subcellularLocation>
</comment>
<gene>
    <name evidence="8" type="ORF">EYD45_01560</name>
</gene>
<evidence type="ECO:0000256" key="1">
    <source>
        <dbReference type="ARBA" id="ARBA00004162"/>
    </source>
</evidence>
<evidence type="ECO:0000256" key="4">
    <source>
        <dbReference type="ARBA" id="ARBA00022692"/>
    </source>
</evidence>
<keyword evidence="4 7" id="KW-0812">Transmembrane</keyword>
<keyword evidence="3" id="KW-1003">Cell membrane</keyword>
<keyword evidence="7" id="KW-0653">Protein transport</keyword>
<sequence>MRRTSSRPEVNAGSMADIAFLLLIFFLVTAVIPKDQGINRKLPRPCPPGEICNVPIPERNILKIAINSKNEIMLDDEIVTISEVKDLTKNFIDNNGDGSCTYCNGDKSETLSDNPSKAVISLQSDRNANYNRFIEVQDELTQAYFELRKTYCESVLKRPIDKLSKEELQHVKGAYPFILSEAETR</sequence>
<dbReference type="PANTHER" id="PTHR30558">
    <property type="entry name" value="EXBD MEMBRANE COMPONENT OF PMF-DRIVEN MACROMOLECULE IMPORT SYSTEM"/>
    <property type="match status" value="1"/>
</dbReference>
<dbReference type="PANTHER" id="PTHR30558:SF3">
    <property type="entry name" value="BIOPOLYMER TRANSPORT PROTEIN EXBD-RELATED"/>
    <property type="match status" value="1"/>
</dbReference>
<dbReference type="RefSeq" id="WP_130962585.1">
    <property type="nucleotide sequence ID" value="NZ_SIRT01000001.1"/>
</dbReference>
<name>A0A4Q9FHP0_9FLAO</name>
<keyword evidence="7" id="KW-0813">Transport</keyword>
<dbReference type="Pfam" id="PF02472">
    <property type="entry name" value="ExbD"/>
    <property type="match status" value="1"/>
</dbReference>
<dbReference type="Proteomes" id="UP000291142">
    <property type="component" value="Unassembled WGS sequence"/>
</dbReference>
<proteinExistence type="inferred from homology"/>
<keyword evidence="5" id="KW-1133">Transmembrane helix</keyword>
<organism evidence="8 9">
    <name type="scientific">Hyunsoonleella flava</name>
    <dbReference type="NCBI Taxonomy" id="2527939"/>
    <lineage>
        <taxon>Bacteria</taxon>
        <taxon>Pseudomonadati</taxon>
        <taxon>Bacteroidota</taxon>
        <taxon>Flavobacteriia</taxon>
        <taxon>Flavobacteriales</taxon>
        <taxon>Flavobacteriaceae</taxon>
    </lineage>
</organism>
<protein>
    <submittedName>
        <fullName evidence="8">Biopolymer transporter ExbD</fullName>
    </submittedName>
</protein>
<evidence type="ECO:0000313" key="8">
    <source>
        <dbReference type="EMBL" id="TBN06598.1"/>
    </source>
</evidence>
<dbReference type="GO" id="GO:0015031">
    <property type="term" value="P:protein transport"/>
    <property type="evidence" value="ECO:0007669"/>
    <property type="project" value="UniProtKB-KW"/>
</dbReference>
<dbReference type="InterPro" id="IPR003400">
    <property type="entry name" value="ExbD"/>
</dbReference>
<comment type="similarity">
    <text evidence="2 7">Belongs to the ExbD/TolR family.</text>
</comment>
<evidence type="ECO:0000256" key="5">
    <source>
        <dbReference type="ARBA" id="ARBA00022989"/>
    </source>
</evidence>
<dbReference type="EMBL" id="SIRT01000001">
    <property type="protein sequence ID" value="TBN06598.1"/>
    <property type="molecule type" value="Genomic_DNA"/>
</dbReference>
<evidence type="ECO:0000256" key="6">
    <source>
        <dbReference type="ARBA" id="ARBA00023136"/>
    </source>
</evidence>
<evidence type="ECO:0000313" key="9">
    <source>
        <dbReference type="Proteomes" id="UP000291142"/>
    </source>
</evidence>
<accession>A0A4Q9FHP0</accession>
<dbReference type="GO" id="GO:0022857">
    <property type="term" value="F:transmembrane transporter activity"/>
    <property type="evidence" value="ECO:0007669"/>
    <property type="project" value="InterPro"/>
</dbReference>
<keyword evidence="9" id="KW-1185">Reference proteome</keyword>
<evidence type="ECO:0000256" key="2">
    <source>
        <dbReference type="ARBA" id="ARBA00005811"/>
    </source>
</evidence>
<dbReference type="OrthoDB" id="9801500at2"/>
<dbReference type="AlphaFoldDB" id="A0A4Q9FHP0"/>
<keyword evidence="6" id="KW-0472">Membrane</keyword>
<comment type="caution">
    <text evidence="8">The sequence shown here is derived from an EMBL/GenBank/DDBJ whole genome shotgun (WGS) entry which is preliminary data.</text>
</comment>
<reference evidence="8 9" key="1">
    <citation type="submission" date="2019-02" db="EMBL/GenBank/DDBJ databases">
        <title>Hyunsoonleella sp., isolated from marine sediment.</title>
        <authorList>
            <person name="Liu B.-T."/>
        </authorList>
    </citation>
    <scope>NUCLEOTIDE SEQUENCE [LARGE SCALE GENOMIC DNA]</scope>
    <source>
        <strain evidence="8 9">T58</strain>
    </source>
</reference>